<dbReference type="Proteomes" id="UP000539175">
    <property type="component" value="Unassembled WGS sequence"/>
</dbReference>
<protein>
    <submittedName>
        <fullName evidence="1">Uncharacterized protein</fullName>
    </submittedName>
</protein>
<organism evidence="1 2">
    <name type="scientific">Nitrospirillum iridis</name>
    <dbReference type="NCBI Taxonomy" id="765888"/>
    <lineage>
        <taxon>Bacteria</taxon>
        <taxon>Pseudomonadati</taxon>
        <taxon>Pseudomonadota</taxon>
        <taxon>Alphaproteobacteria</taxon>
        <taxon>Rhodospirillales</taxon>
        <taxon>Azospirillaceae</taxon>
        <taxon>Nitrospirillum</taxon>
    </lineage>
</organism>
<reference evidence="1 2" key="1">
    <citation type="submission" date="2020-08" db="EMBL/GenBank/DDBJ databases">
        <title>Genomic Encyclopedia of Type Strains, Phase IV (KMG-IV): sequencing the most valuable type-strain genomes for metagenomic binning, comparative biology and taxonomic classification.</title>
        <authorList>
            <person name="Goeker M."/>
        </authorList>
    </citation>
    <scope>NUCLEOTIDE SEQUENCE [LARGE SCALE GENOMIC DNA]</scope>
    <source>
        <strain evidence="1 2">DSM 22198</strain>
    </source>
</reference>
<comment type="caution">
    <text evidence="1">The sequence shown here is derived from an EMBL/GenBank/DDBJ whole genome shotgun (WGS) entry which is preliminary data.</text>
</comment>
<evidence type="ECO:0000313" key="1">
    <source>
        <dbReference type="EMBL" id="MBB6252354.1"/>
    </source>
</evidence>
<evidence type="ECO:0000313" key="2">
    <source>
        <dbReference type="Proteomes" id="UP000539175"/>
    </source>
</evidence>
<sequence>MVVVDPSGAETVTVLVTVLVEELPLALLVEPLLSEEDVEEEDASLDVLPPDCSKELSETVMLVPVVDEMLVMDDIPQM</sequence>
<gene>
    <name evidence="1" type="ORF">FHS74_002914</name>
</gene>
<dbReference type="AlphaFoldDB" id="A0A7X0B1B0"/>
<proteinExistence type="predicted"/>
<keyword evidence="2" id="KW-1185">Reference proteome</keyword>
<accession>A0A7X0B1B0</accession>
<dbReference type="RefSeq" id="WP_184801649.1">
    <property type="nucleotide sequence ID" value="NZ_JACIIZ010000007.1"/>
</dbReference>
<dbReference type="EMBL" id="JACIIZ010000007">
    <property type="protein sequence ID" value="MBB6252354.1"/>
    <property type="molecule type" value="Genomic_DNA"/>
</dbReference>
<name>A0A7X0B1B0_9PROT</name>